<keyword evidence="1" id="KW-1133">Transmembrane helix</keyword>
<protein>
    <submittedName>
        <fullName evidence="2">Uncharacterized protein</fullName>
    </submittedName>
</protein>
<feature type="transmembrane region" description="Helical" evidence="1">
    <location>
        <begin position="12"/>
        <end position="30"/>
    </location>
</feature>
<proteinExistence type="predicted"/>
<reference evidence="2" key="1">
    <citation type="journal article" date="2014" name="Int. J. Syst. Evol. Microbiol.">
        <title>Complete genome sequence of Corynebacterium casei LMG S-19264T (=DSM 44701T), isolated from a smear-ripened cheese.</title>
        <authorList>
            <consortium name="US DOE Joint Genome Institute (JGI-PGF)"/>
            <person name="Walter F."/>
            <person name="Albersmeier A."/>
            <person name="Kalinowski J."/>
            <person name="Ruckert C."/>
        </authorList>
    </citation>
    <scope>NUCLEOTIDE SEQUENCE</scope>
    <source>
        <strain evidence="2">JCM 4386</strain>
    </source>
</reference>
<keyword evidence="1" id="KW-0472">Membrane</keyword>
<reference evidence="2" key="2">
    <citation type="submission" date="2020-09" db="EMBL/GenBank/DDBJ databases">
        <authorList>
            <person name="Sun Q."/>
            <person name="Ohkuma M."/>
        </authorList>
    </citation>
    <scope>NUCLEOTIDE SEQUENCE</scope>
    <source>
        <strain evidence="2">JCM 4386</strain>
    </source>
</reference>
<dbReference type="Proteomes" id="UP000606194">
    <property type="component" value="Unassembled WGS sequence"/>
</dbReference>
<evidence type="ECO:0000313" key="2">
    <source>
        <dbReference type="EMBL" id="GGS22173.1"/>
    </source>
</evidence>
<dbReference type="EMBL" id="BMTL01000040">
    <property type="protein sequence ID" value="GGS22173.1"/>
    <property type="molecule type" value="Genomic_DNA"/>
</dbReference>
<keyword evidence="3" id="KW-1185">Reference proteome</keyword>
<keyword evidence="1" id="KW-0812">Transmembrane</keyword>
<evidence type="ECO:0000313" key="3">
    <source>
        <dbReference type="Proteomes" id="UP000606194"/>
    </source>
</evidence>
<feature type="transmembrane region" description="Helical" evidence="1">
    <location>
        <begin position="36"/>
        <end position="54"/>
    </location>
</feature>
<organism evidence="2 3">
    <name type="scientific">Streptomyces humidus</name>
    <dbReference type="NCBI Taxonomy" id="52259"/>
    <lineage>
        <taxon>Bacteria</taxon>
        <taxon>Bacillati</taxon>
        <taxon>Actinomycetota</taxon>
        <taxon>Actinomycetes</taxon>
        <taxon>Kitasatosporales</taxon>
        <taxon>Streptomycetaceae</taxon>
        <taxon>Streptomyces</taxon>
    </lineage>
</organism>
<accession>A0A918L9G5</accession>
<gene>
    <name evidence="2" type="ORF">GCM10010269_71290</name>
</gene>
<dbReference type="AlphaFoldDB" id="A0A918L9G5"/>
<comment type="caution">
    <text evidence="2">The sequence shown here is derived from an EMBL/GenBank/DDBJ whole genome shotgun (WGS) entry which is preliminary data.</text>
</comment>
<name>A0A918L9G5_9ACTN</name>
<sequence>MANARNGNEGLGVWRVLPLVGAVIMAVGLIGGVPLLTLLGSVVALVGVVGLTVARRKQN</sequence>
<evidence type="ECO:0000256" key="1">
    <source>
        <dbReference type="SAM" id="Phobius"/>
    </source>
</evidence>
<dbReference type="RefSeq" id="WP_190153491.1">
    <property type="nucleotide sequence ID" value="NZ_BMTL01000040.1"/>
</dbReference>